<dbReference type="PANTHER" id="PTHR42997">
    <property type="entry name" value="HIT FAMILY HYDROLASE"/>
    <property type="match status" value="1"/>
</dbReference>
<dbReference type="InterPro" id="IPR011146">
    <property type="entry name" value="HIT-like"/>
</dbReference>
<name>A0A6V8MHK5_9BACT</name>
<evidence type="ECO:0000256" key="4">
    <source>
        <dbReference type="PROSITE-ProRule" id="PRU00464"/>
    </source>
</evidence>
<dbReference type="Gene3D" id="3.30.428.10">
    <property type="entry name" value="HIT-like"/>
    <property type="match status" value="1"/>
</dbReference>
<dbReference type="InterPro" id="IPR039383">
    <property type="entry name" value="FHIT"/>
</dbReference>
<dbReference type="EMBL" id="BLXX01000004">
    <property type="protein sequence ID" value="GFO59432.1"/>
    <property type="molecule type" value="Genomic_DNA"/>
</dbReference>
<protein>
    <submittedName>
        <fullName evidence="6">Hydrolase</fullName>
    </submittedName>
</protein>
<dbReference type="InterPro" id="IPR036265">
    <property type="entry name" value="HIT-like_sf"/>
</dbReference>
<feature type="binding site" evidence="3">
    <location>
        <position position="46"/>
    </location>
    <ligand>
        <name>substrate</name>
    </ligand>
</feature>
<accession>A0A6V8MHK5</accession>
<reference evidence="7" key="1">
    <citation type="submission" date="2020-06" db="EMBL/GenBank/DDBJ databases">
        <title>Draft genomic sequence of Geomonas sp. Red330.</title>
        <authorList>
            <person name="Itoh H."/>
            <person name="Zhenxing X."/>
            <person name="Ushijima N."/>
            <person name="Masuda Y."/>
            <person name="Shiratori Y."/>
            <person name="Senoo K."/>
        </authorList>
    </citation>
    <scope>NUCLEOTIDE SEQUENCE [LARGE SCALE GENOMIC DNA]</scope>
    <source>
        <strain evidence="7">Red330</strain>
    </source>
</reference>
<dbReference type="PROSITE" id="PS51084">
    <property type="entry name" value="HIT_2"/>
    <property type="match status" value="1"/>
</dbReference>
<keyword evidence="6" id="KW-0378">Hydrolase</keyword>
<evidence type="ECO:0000313" key="7">
    <source>
        <dbReference type="Proteomes" id="UP000556026"/>
    </source>
</evidence>
<dbReference type="RefSeq" id="WP_183354267.1">
    <property type="nucleotide sequence ID" value="NZ_BLXX01000004.1"/>
</dbReference>
<evidence type="ECO:0000256" key="1">
    <source>
        <dbReference type="ARBA" id="ARBA00022741"/>
    </source>
</evidence>
<evidence type="ECO:0000259" key="5">
    <source>
        <dbReference type="PROSITE" id="PS51084"/>
    </source>
</evidence>
<comment type="caution">
    <text evidence="6">The sequence shown here is derived from an EMBL/GenBank/DDBJ whole genome shotgun (WGS) entry which is preliminary data.</text>
</comment>
<dbReference type="AlphaFoldDB" id="A0A6V8MHK5"/>
<dbReference type="CDD" id="cd01275">
    <property type="entry name" value="FHIT"/>
    <property type="match status" value="1"/>
</dbReference>
<keyword evidence="1" id="KW-0547">Nucleotide-binding</keyword>
<feature type="short sequence motif" description="Histidine triad motif" evidence="4">
    <location>
        <begin position="114"/>
        <end position="118"/>
    </location>
</feature>
<feature type="binding site" evidence="3">
    <location>
        <position position="118"/>
    </location>
    <ligand>
        <name>substrate</name>
    </ligand>
</feature>
<evidence type="ECO:0000256" key="3">
    <source>
        <dbReference type="PIRSR" id="PIRSR639383-2"/>
    </source>
</evidence>
<keyword evidence="7" id="KW-1185">Reference proteome</keyword>
<dbReference type="GO" id="GO:0016787">
    <property type="term" value="F:hydrolase activity"/>
    <property type="evidence" value="ECO:0007669"/>
    <property type="project" value="UniProtKB-KW"/>
</dbReference>
<dbReference type="PANTHER" id="PTHR42997:SF1">
    <property type="entry name" value="AP-4-A PHOSPHORYLASE"/>
    <property type="match status" value="1"/>
</dbReference>
<dbReference type="Pfam" id="PF01230">
    <property type="entry name" value="HIT"/>
    <property type="match status" value="1"/>
</dbReference>
<dbReference type="GO" id="GO:0000166">
    <property type="term" value="F:nucleotide binding"/>
    <property type="evidence" value="ECO:0007669"/>
    <property type="project" value="UniProtKB-KW"/>
</dbReference>
<dbReference type="InterPro" id="IPR052908">
    <property type="entry name" value="AP-4-A_phosphorylase"/>
</dbReference>
<sequence>MDRLWAPWRVEYLVQEKPAGCIFCGTGNERERLILKTMPLTLVMLNRYPYVNGHLMVAPRRHTADIASLTSEEVLELWSAVALCQQVLIQSAGPDGFNIGLNLGKAAGAGVEEHLHIHVVPRWNGDNNFMSVLADLRVVPEALQACYDRLEPLFAAAAQVS</sequence>
<feature type="active site" description="Tele-AMP-histidine intermediate" evidence="2">
    <location>
        <position position="116"/>
    </location>
</feature>
<evidence type="ECO:0000256" key="2">
    <source>
        <dbReference type="PIRSR" id="PIRSR639383-1"/>
    </source>
</evidence>
<evidence type="ECO:0000313" key="6">
    <source>
        <dbReference type="EMBL" id="GFO59432.1"/>
    </source>
</evidence>
<feature type="domain" description="HIT" evidence="5">
    <location>
        <begin position="22"/>
        <end position="129"/>
    </location>
</feature>
<dbReference type="SUPFAM" id="SSF54197">
    <property type="entry name" value="HIT-like"/>
    <property type="match status" value="1"/>
</dbReference>
<feature type="binding site" evidence="3">
    <location>
        <begin position="108"/>
        <end position="111"/>
    </location>
    <ligand>
        <name>substrate</name>
    </ligand>
</feature>
<dbReference type="Proteomes" id="UP000556026">
    <property type="component" value="Unassembled WGS sequence"/>
</dbReference>
<proteinExistence type="predicted"/>
<gene>
    <name evidence="6" type="ORF">GMST_17570</name>
</gene>
<organism evidence="6 7">
    <name type="scientific">Geomonas silvestris</name>
    <dbReference type="NCBI Taxonomy" id="2740184"/>
    <lineage>
        <taxon>Bacteria</taxon>
        <taxon>Pseudomonadati</taxon>
        <taxon>Thermodesulfobacteriota</taxon>
        <taxon>Desulfuromonadia</taxon>
        <taxon>Geobacterales</taxon>
        <taxon>Geobacteraceae</taxon>
        <taxon>Geomonas</taxon>
    </lineage>
</organism>